<proteinExistence type="predicted"/>
<gene>
    <name evidence="1" type="ORF">HPB47_011206</name>
</gene>
<reference evidence="1 2" key="1">
    <citation type="journal article" date="2020" name="Cell">
        <title>Large-Scale Comparative Analyses of Tick Genomes Elucidate Their Genetic Diversity and Vector Capacities.</title>
        <authorList>
            <consortium name="Tick Genome and Microbiome Consortium (TIGMIC)"/>
            <person name="Jia N."/>
            <person name="Wang J."/>
            <person name="Shi W."/>
            <person name="Du L."/>
            <person name="Sun Y."/>
            <person name="Zhan W."/>
            <person name="Jiang J.F."/>
            <person name="Wang Q."/>
            <person name="Zhang B."/>
            <person name="Ji P."/>
            <person name="Bell-Sakyi L."/>
            <person name="Cui X.M."/>
            <person name="Yuan T.T."/>
            <person name="Jiang B.G."/>
            <person name="Yang W.F."/>
            <person name="Lam T.T."/>
            <person name="Chang Q.C."/>
            <person name="Ding S.J."/>
            <person name="Wang X.J."/>
            <person name="Zhu J.G."/>
            <person name="Ruan X.D."/>
            <person name="Zhao L."/>
            <person name="Wei J.T."/>
            <person name="Ye R.Z."/>
            <person name="Que T.C."/>
            <person name="Du C.H."/>
            <person name="Zhou Y.H."/>
            <person name="Cheng J.X."/>
            <person name="Dai P.F."/>
            <person name="Guo W.B."/>
            <person name="Han X.H."/>
            <person name="Huang E.J."/>
            <person name="Li L.F."/>
            <person name="Wei W."/>
            <person name="Gao Y.C."/>
            <person name="Liu J.Z."/>
            <person name="Shao H.Z."/>
            <person name="Wang X."/>
            <person name="Wang C.C."/>
            <person name="Yang T.C."/>
            <person name="Huo Q.B."/>
            <person name="Li W."/>
            <person name="Chen H.Y."/>
            <person name="Chen S.E."/>
            <person name="Zhou L.G."/>
            <person name="Ni X.B."/>
            <person name="Tian J.H."/>
            <person name="Sheng Y."/>
            <person name="Liu T."/>
            <person name="Pan Y.S."/>
            <person name="Xia L.Y."/>
            <person name="Li J."/>
            <person name="Zhao F."/>
            <person name="Cao W.C."/>
        </authorList>
    </citation>
    <scope>NUCLEOTIDE SEQUENCE [LARGE SCALE GENOMIC DNA]</scope>
    <source>
        <strain evidence="1">Iper-2018</strain>
    </source>
</reference>
<comment type="caution">
    <text evidence="1">The sequence shown here is derived from an EMBL/GenBank/DDBJ whole genome shotgun (WGS) entry which is preliminary data.</text>
</comment>
<sequence>MKEGDVDYVAFLTDSSGKGRAALSDMHSVSCSRRRAFLVGGAVLASVFVVALIAAFARPVPRCPAAPREAAGTPEVVPAAANPGYRWNDIRLPGFARPLHYELVMRPNLSEAANRGSVNVTLAVLRATDFLVLHAKNLSVTRARLWGGGASVLRWHEMPEHDQLHVQLSGAILPGNATLGLDFEGPLHRDLVGLYVSSYSTAANETRLLAVTQFEPTSARRAFPCLDEPALKATFGLTVWHDAALQAYANTRPLESHLEGGVRVTRFERTLRMSTYLLALVVCDYGLLKDQLGTLQLQVLVPEEQKSQGSFALGIMKGALQFFNSFFNISCPMNKLDLIAIPDFGPGAMENWGLITFRMSSLLYDDGVTPVRSKERIASTVAHELAHQWFGNLVTMAWWDDLWLNEGFATFLETVCVDHLQPEWGLLDLFPYSTSQPALDLDSLQTSHPVSARVHDPDEIDALFDSISYNKGAAIISMLQSFLGSSQLRRGLSLYLNTYRFSNARTSDLWDAFTNVTSGLVDVAEVMDTWTRQKGYPVVRVVLSPDGQLALSQRRFRLVPSRSDVASEPTPDLGYRWFVPLSLCTDGQGTHLFWMNRTDVRVPFAERPLWIKANVNQTGFYRVNYEASNWAALNHQLHTDHRALSASDRAGLLDDAFTLARAGELNVSVAMDLSGYLSRERDFAPWATALPHLLELFRLAEDSPRQPLLQRHLLALLGPTVEALGWRDEGSHLERKLRAELLLAALELGDPRVLQEAGHRFDQWAQGRQPIAANLKDVVYRAGVLQGGRKEWDLCWGRYLSSQVPSEKALLLQALGATRDLWQLQQYLQLSLDQDRIKAQDVHTVIGVVCANPIGHLVTWHFLKTHWDSIYNLFKETTFSLDNILSELLRRFKTKYDYREVESFFGQVDLKSGRVALEQALERIRSNIFWKDDLEPQLNAWLEATPPAA</sequence>
<keyword evidence="2" id="KW-1185">Reference proteome</keyword>
<name>A0AC60NWZ2_IXOPE</name>
<evidence type="ECO:0000313" key="1">
    <source>
        <dbReference type="EMBL" id="KAG0411658.1"/>
    </source>
</evidence>
<protein>
    <submittedName>
        <fullName evidence="1">Uncharacterized protein</fullName>
    </submittedName>
</protein>
<dbReference type="Proteomes" id="UP000805193">
    <property type="component" value="Unassembled WGS sequence"/>
</dbReference>
<accession>A0AC60NWZ2</accession>
<organism evidence="1 2">
    <name type="scientific">Ixodes persulcatus</name>
    <name type="common">Taiga tick</name>
    <dbReference type="NCBI Taxonomy" id="34615"/>
    <lineage>
        <taxon>Eukaryota</taxon>
        <taxon>Metazoa</taxon>
        <taxon>Ecdysozoa</taxon>
        <taxon>Arthropoda</taxon>
        <taxon>Chelicerata</taxon>
        <taxon>Arachnida</taxon>
        <taxon>Acari</taxon>
        <taxon>Parasitiformes</taxon>
        <taxon>Ixodida</taxon>
        <taxon>Ixodoidea</taxon>
        <taxon>Ixodidae</taxon>
        <taxon>Ixodinae</taxon>
        <taxon>Ixodes</taxon>
    </lineage>
</organism>
<evidence type="ECO:0000313" key="2">
    <source>
        <dbReference type="Proteomes" id="UP000805193"/>
    </source>
</evidence>
<dbReference type="EMBL" id="JABSTQ010011415">
    <property type="protein sequence ID" value="KAG0411658.1"/>
    <property type="molecule type" value="Genomic_DNA"/>
</dbReference>